<reference evidence="2" key="1">
    <citation type="journal article" date="2014" name="Nat. Commun.">
        <title>The emerging biofuel crop Camelina sativa retains a highly undifferentiated hexaploid genome structure.</title>
        <authorList>
            <person name="Kagale S."/>
            <person name="Koh C."/>
            <person name="Nixon J."/>
            <person name="Bollina V."/>
            <person name="Clarke W.E."/>
            <person name="Tuteja R."/>
            <person name="Spillane C."/>
            <person name="Robinson S.J."/>
            <person name="Links M.G."/>
            <person name="Clarke C."/>
            <person name="Higgins E.E."/>
            <person name="Huebert T."/>
            <person name="Sharpe A.G."/>
            <person name="Parkin I.A."/>
        </authorList>
    </citation>
    <scope>NUCLEOTIDE SEQUENCE [LARGE SCALE GENOMIC DNA]</scope>
    <source>
        <strain evidence="2">cv. DH55</strain>
    </source>
</reference>
<protein>
    <submittedName>
        <fullName evidence="3">F-box protein At5g49610-like</fullName>
    </submittedName>
</protein>
<name>A0ABM0Y8E8_CAMSA</name>
<gene>
    <name evidence="3" type="primary">LOC104774187</name>
</gene>
<proteinExistence type="predicted"/>
<evidence type="ECO:0000259" key="1">
    <source>
        <dbReference type="Pfam" id="PF08268"/>
    </source>
</evidence>
<dbReference type="InterPro" id="IPR050796">
    <property type="entry name" value="SCF_F-box_component"/>
</dbReference>
<feature type="domain" description="F-box associated beta-propeller type 3" evidence="1">
    <location>
        <begin position="94"/>
        <end position="340"/>
    </location>
</feature>
<dbReference type="RefSeq" id="XP_010497150.1">
    <property type="nucleotide sequence ID" value="XM_010498848.1"/>
</dbReference>
<dbReference type="PANTHER" id="PTHR31672">
    <property type="entry name" value="BNACNNG10540D PROTEIN"/>
    <property type="match status" value="1"/>
</dbReference>
<evidence type="ECO:0000313" key="3">
    <source>
        <dbReference type="RefSeq" id="XP_010497150.1"/>
    </source>
</evidence>
<dbReference type="GeneID" id="104774187"/>
<dbReference type="Pfam" id="PF08268">
    <property type="entry name" value="FBA_3"/>
    <property type="match status" value="1"/>
</dbReference>
<reference evidence="3" key="2">
    <citation type="submission" date="2025-08" db="UniProtKB">
        <authorList>
            <consortium name="RefSeq"/>
        </authorList>
    </citation>
    <scope>IDENTIFICATION</scope>
    <source>
        <tissue evidence="3">Leaf</tissue>
    </source>
</reference>
<sequence length="389" mass="45237">MSYPAMNQDIILGILSYCPVSAIEKFRFLNKDYYKRMSESWFINLNLLRTNPVFGVFIQYKGPLSTYYSTYYVLTSKNIHHRSKVSLEFLPVEKVKIEACDPSHGILLCVDPKCYGRTTYIVCKPTTKQYHTIPNPETGCLRTIVTGLVVIGANPFRYKIVKLSQQNKITFSENDNCYTLICEVFDSDLFTWKRLDDDVKLPEGEFLRISSVPVLINGFLHWLTTSNKNVFRFCMKTETWSLHPLPNDLTRTSPLVLAKYKDKLGIILWKQKSRENLKGIWVLDSSFGKTWVNVKEEKSIVEEDKLVKPVWLLPETNVAVVMCGFDWVGLYDMKTNSMKSERYKISLPFTVDYNSSSVDYFPFYSDYERLNLNEGQTVVRQSRVCQDNW</sequence>
<evidence type="ECO:0000313" key="2">
    <source>
        <dbReference type="Proteomes" id="UP000694864"/>
    </source>
</evidence>
<dbReference type="NCBIfam" id="TIGR01640">
    <property type="entry name" value="F_box_assoc_1"/>
    <property type="match status" value="1"/>
</dbReference>
<keyword evidence="2" id="KW-1185">Reference proteome</keyword>
<dbReference type="InterPro" id="IPR017451">
    <property type="entry name" value="F-box-assoc_interact_dom"/>
</dbReference>
<organism evidence="2 3">
    <name type="scientific">Camelina sativa</name>
    <name type="common">False flax</name>
    <name type="synonym">Myagrum sativum</name>
    <dbReference type="NCBI Taxonomy" id="90675"/>
    <lineage>
        <taxon>Eukaryota</taxon>
        <taxon>Viridiplantae</taxon>
        <taxon>Streptophyta</taxon>
        <taxon>Embryophyta</taxon>
        <taxon>Tracheophyta</taxon>
        <taxon>Spermatophyta</taxon>
        <taxon>Magnoliopsida</taxon>
        <taxon>eudicotyledons</taxon>
        <taxon>Gunneridae</taxon>
        <taxon>Pentapetalae</taxon>
        <taxon>rosids</taxon>
        <taxon>malvids</taxon>
        <taxon>Brassicales</taxon>
        <taxon>Brassicaceae</taxon>
        <taxon>Camelineae</taxon>
        <taxon>Camelina</taxon>
    </lineage>
</organism>
<dbReference type="Proteomes" id="UP000694864">
    <property type="component" value="Unplaced"/>
</dbReference>
<dbReference type="InterPro" id="IPR013187">
    <property type="entry name" value="F-box-assoc_dom_typ3"/>
</dbReference>
<accession>A0ABM0Y8E8</accession>